<dbReference type="EMBL" id="CP047491">
    <property type="protein sequence ID" value="QHQ37695.1"/>
    <property type="molecule type" value="Genomic_DNA"/>
</dbReference>
<dbReference type="OrthoDB" id="116415at2"/>
<evidence type="ECO:0000313" key="5">
    <source>
        <dbReference type="Proteomes" id="UP000563601"/>
    </source>
</evidence>
<feature type="transmembrane region" description="Helical" evidence="1">
    <location>
        <begin position="12"/>
        <end position="33"/>
    </location>
</feature>
<gene>
    <name evidence="3" type="ORF">GTQ55_00980</name>
    <name evidence="2" type="ORF">HNQ53_001783</name>
</gene>
<dbReference type="AlphaFoldDB" id="A0A6P1T7I9"/>
<keyword evidence="4" id="KW-1185">Reference proteome</keyword>
<proteinExistence type="predicted"/>
<evidence type="ECO:0000313" key="4">
    <source>
        <dbReference type="Proteomes" id="UP000464675"/>
    </source>
</evidence>
<sequence>MIADELFQRIPLAAIYLFTVFVVLAAIGLGWLLGRHYIRTVRPEKEPSIGSAVTATLGLLAFLLAFTFNMTASRYNERKALLLNEVNAIHTAYLHADFLTPDATRKAQKLLIEYTELRDFKVHETEITAEALAQSVAIQNQLWRLVEQHVAQGYNPGYLRQFVEPVSSVINFHNSRVVVGLGYRIPGPIWIALYFLTGLAMFAIGFQFGISRLGSVQVALTLGLTFATVILLIADLDRATEGLIIVDQSPMGEMKQVLQQQQSGR</sequence>
<dbReference type="Proteomes" id="UP000464675">
    <property type="component" value="Chromosome"/>
</dbReference>
<dbReference type="Pfam" id="PF14023">
    <property type="entry name" value="Bestrophin-like"/>
    <property type="match status" value="1"/>
</dbReference>
<feature type="transmembrane region" description="Helical" evidence="1">
    <location>
        <begin position="189"/>
        <end position="210"/>
    </location>
</feature>
<dbReference type="EMBL" id="JACHHR010000002">
    <property type="protein sequence ID" value="MBB5211565.1"/>
    <property type="molecule type" value="Genomic_DNA"/>
</dbReference>
<dbReference type="InterPro" id="IPR025333">
    <property type="entry name" value="DUF4239"/>
</dbReference>
<dbReference type="RefSeq" id="WP_161857033.1">
    <property type="nucleotide sequence ID" value="NZ_CP047491.1"/>
</dbReference>
<keyword evidence="1" id="KW-0812">Transmembrane</keyword>
<accession>A0A6P1T7I9</accession>
<dbReference type="Proteomes" id="UP000563601">
    <property type="component" value="Unassembled WGS sequence"/>
</dbReference>
<reference evidence="3 4" key="1">
    <citation type="submission" date="2020-01" db="EMBL/GenBank/DDBJ databases">
        <title>The possibility of degradation of plastic by Microbulbifer hydrolyticus IRE-31.</title>
        <authorList>
            <person name="Liu L."/>
        </authorList>
    </citation>
    <scope>NUCLEOTIDE SEQUENCE [LARGE SCALE GENOMIC DNA]</scope>
    <source>
        <strain evidence="3 4">IRE-31</strain>
    </source>
</reference>
<feature type="transmembrane region" description="Helical" evidence="1">
    <location>
        <begin position="53"/>
        <end position="72"/>
    </location>
</feature>
<name>A0A6P1T7I9_9GAMM</name>
<keyword evidence="1" id="KW-0472">Membrane</keyword>
<protein>
    <recommendedName>
        <fullName evidence="6">DUF4239 domain-containing protein</fullName>
    </recommendedName>
</protein>
<keyword evidence="1" id="KW-1133">Transmembrane helix</keyword>
<reference evidence="2 5" key="2">
    <citation type="submission" date="2020-08" db="EMBL/GenBank/DDBJ databases">
        <title>Genomic Encyclopedia of Type Strains, Phase IV (KMG-IV): sequencing the most valuable type-strain genomes for metagenomic binning, comparative biology and taxonomic classification.</title>
        <authorList>
            <person name="Goeker M."/>
        </authorList>
    </citation>
    <scope>NUCLEOTIDE SEQUENCE [LARGE SCALE GENOMIC DNA]</scope>
    <source>
        <strain evidence="2 5">DSM 11525</strain>
    </source>
</reference>
<evidence type="ECO:0000313" key="3">
    <source>
        <dbReference type="EMBL" id="QHQ37695.1"/>
    </source>
</evidence>
<organism evidence="2 5">
    <name type="scientific">Microbulbifer hydrolyticus</name>
    <dbReference type="NCBI Taxonomy" id="48074"/>
    <lineage>
        <taxon>Bacteria</taxon>
        <taxon>Pseudomonadati</taxon>
        <taxon>Pseudomonadota</taxon>
        <taxon>Gammaproteobacteria</taxon>
        <taxon>Cellvibrionales</taxon>
        <taxon>Microbulbiferaceae</taxon>
        <taxon>Microbulbifer</taxon>
    </lineage>
</organism>
<evidence type="ECO:0008006" key="6">
    <source>
        <dbReference type="Google" id="ProtNLM"/>
    </source>
</evidence>
<evidence type="ECO:0000256" key="1">
    <source>
        <dbReference type="SAM" id="Phobius"/>
    </source>
</evidence>
<evidence type="ECO:0000313" key="2">
    <source>
        <dbReference type="EMBL" id="MBB5211565.1"/>
    </source>
</evidence>
<feature type="transmembrane region" description="Helical" evidence="1">
    <location>
        <begin position="216"/>
        <end position="234"/>
    </location>
</feature>